<sequence>MGVCMQTYCRAVCTSLINYCEKAQQTILTTILEINEIRLDPEGFQRICLVALSILQGINYYCERPYLPQLVAILDISNTLDFYGFLKIPYQLFHAIDSNKIDEFRTQKQLEHQLCLNWGIGQENEEGLKQNSTAHDFSQASLRTFLKQMSAYDLAWIDDKEFSQVLQKWMVGKLTAQPDRLLNGCAAHQIDLQNLKVIQKENTWLENLTDWTFLTVDVICVPTFLRDLNLLELASYANSLGRFKLFSWVSGQSLDTWVRGGLCIGFFVRFLETCRALKYDRLGENTKKRAYWELAVSITEFAFNISAFSQVREPVVIFLTFIAKSIGIASLVYRPSTPFFENHST</sequence>
<accession>A0A0C1HF68</accession>
<reference evidence="1 2" key="1">
    <citation type="journal article" date="2014" name="Mol. Biol. Evol.">
        <title>Massive expansion of Ubiquitination-related gene families within the Chlamydiae.</title>
        <authorList>
            <person name="Domman D."/>
            <person name="Collingro A."/>
            <person name="Lagkouvardos I."/>
            <person name="Gehre L."/>
            <person name="Weinmaier T."/>
            <person name="Rattei T."/>
            <person name="Subtil A."/>
            <person name="Horn M."/>
        </authorList>
    </citation>
    <scope>NUCLEOTIDE SEQUENCE [LARGE SCALE GENOMIC DNA]</scope>
    <source>
        <strain evidence="1 2">EI2</strain>
    </source>
</reference>
<name>A0A0C1HF68_9BACT</name>
<evidence type="ECO:0000313" key="2">
    <source>
        <dbReference type="Proteomes" id="UP000031465"/>
    </source>
</evidence>
<dbReference type="EMBL" id="JSAN01000030">
    <property type="protein sequence ID" value="KIC73353.1"/>
    <property type="molecule type" value="Genomic_DNA"/>
</dbReference>
<protein>
    <submittedName>
        <fullName evidence="1">Uncharacterized protein</fullName>
    </submittedName>
</protein>
<gene>
    <name evidence="1" type="ORF">DB44_BG00420</name>
</gene>
<comment type="caution">
    <text evidence="1">The sequence shown here is derived from an EMBL/GenBank/DDBJ whole genome shotgun (WGS) entry which is preliminary data.</text>
</comment>
<dbReference type="PATRIC" id="fig|362787.3.peg.458"/>
<proteinExistence type="predicted"/>
<evidence type="ECO:0000313" key="1">
    <source>
        <dbReference type="EMBL" id="KIC73353.1"/>
    </source>
</evidence>
<dbReference type="Proteomes" id="UP000031465">
    <property type="component" value="Unassembled WGS sequence"/>
</dbReference>
<dbReference type="AlphaFoldDB" id="A0A0C1HF68"/>
<organism evidence="1 2">
    <name type="scientific">Candidatus Protochlamydia amoebophila</name>
    <dbReference type="NCBI Taxonomy" id="362787"/>
    <lineage>
        <taxon>Bacteria</taxon>
        <taxon>Pseudomonadati</taxon>
        <taxon>Chlamydiota</taxon>
        <taxon>Chlamydiia</taxon>
        <taxon>Parachlamydiales</taxon>
        <taxon>Parachlamydiaceae</taxon>
        <taxon>Candidatus Protochlamydia</taxon>
    </lineage>
</organism>